<dbReference type="OrthoDB" id="4279at2"/>
<evidence type="ECO:0000256" key="3">
    <source>
        <dbReference type="ARBA" id="ARBA00022679"/>
    </source>
</evidence>
<sequence>MLTSPNLALDGIAHGFLTRRGGVSDGIYGSLNCGPGSADTAEAVAENRRRAVARIGLASAGLATLYQVHGAVAVTVEEAFAHDARPKADAMVTDRPGLALGILTADCAPLLFADPEAGVVGAAHAGWQGALAGVAQATVAAMEKLGARRHAIRAAVGPAIAQSSYEVGPEFAARFRDADPGFMSYFRPSRKPGSDRLHFDLTGFVGLMLRRAGIAAPSLLRHDTYGEADRFFSYRRTTHAGEPDYGRQISLIALKQGSQ</sequence>
<dbReference type="Pfam" id="PF02578">
    <property type="entry name" value="Cu-oxidase_4"/>
    <property type="match status" value="1"/>
</dbReference>
<keyword evidence="3" id="KW-0808">Transferase</keyword>
<proteinExistence type="inferred from homology"/>
<dbReference type="PANTHER" id="PTHR30616">
    <property type="entry name" value="UNCHARACTERIZED PROTEIN YFIH"/>
    <property type="match status" value="1"/>
</dbReference>
<evidence type="ECO:0000256" key="2">
    <source>
        <dbReference type="ARBA" id="ARBA00007353"/>
    </source>
</evidence>
<evidence type="ECO:0000313" key="12">
    <source>
        <dbReference type="Proteomes" id="UP000193200"/>
    </source>
</evidence>
<comment type="catalytic activity">
    <reaction evidence="1">
        <text>inosine + phosphate = alpha-D-ribose 1-phosphate + hypoxanthine</text>
        <dbReference type="Rhea" id="RHEA:27646"/>
        <dbReference type="ChEBI" id="CHEBI:17368"/>
        <dbReference type="ChEBI" id="CHEBI:17596"/>
        <dbReference type="ChEBI" id="CHEBI:43474"/>
        <dbReference type="ChEBI" id="CHEBI:57720"/>
        <dbReference type="EC" id="2.4.2.1"/>
    </reaction>
    <physiologicalReaction direction="left-to-right" evidence="1">
        <dbReference type="Rhea" id="RHEA:27647"/>
    </physiologicalReaction>
</comment>
<dbReference type="InterPro" id="IPR003730">
    <property type="entry name" value="Cu_polyphenol_OxRdtase"/>
</dbReference>
<dbReference type="FunCoup" id="A0A1Y5TVU2">
    <property type="interactions" value="435"/>
</dbReference>
<evidence type="ECO:0000313" key="11">
    <source>
        <dbReference type="EMBL" id="SLN74518.1"/>
    </source>
</evidence>
<accession>A0A1Y5TVU2</accession>
<keyword evidence="6" id="KW-0862">Zinc</keyword>
<dbReference type="InParanoid" id="A0A1Y5TVU2"/>
<dbReference type="SUPFAM" id="SSF64438">
    <property type="entry name" value="CNF1/YfiH-like putative cysteine hydrolases"/>
    <property type="match status" value="1"/>
</dbReference>
<keyword evidence="4" id="KW-0479">Metal-binding</keyword>
<reference evidence="11 12" key="1">
    <citation type="submission" date="2017-03" db="EMBL/GenBank/DDBJ databases">
        <authorList>
            <person name="Afonso C.L."/>
            <person name="Miller P.J."/>
            <person name="Scott M.A."/>
            <person name="Spackman E."/>
            <person name="Goraichik I."/>
            <person name="Dimitrov K.M."/>
            <person name="Suarez D.L."/>
            <person name="Swayne D.E."/>
        </authorList>
    </citation>
    <scope>NUCLEOTIDE SEQUENCE [LARGE SCALE GENOMIC DNA]</scope>
    <source>
        <strain evidence="11 12">CECT 7691</strain>
    </source>
</reference>
<keyword evidence="12" id="KW-1185">Reference proteome</keyword>
<dbReference type="CDD" id="cd16833">
    <property type="entry name" value="YfiH"/>
    <property type="match status" value="1"/>
</dbReference>
<comment type="catalytic activity">
    <reaction evidence="7">
        <text>adenosine + H2O + H(+) = inosine + NH4(+)</text>
        <dbReference type="Rhea" id="RHEA:24408"/>
        <dbReference type="ChEBI" id="CHEBI:15377"/>
        <dbReference type="ChEBI" id="CHEBI:15378"/>
        <dbReference type="ChEBI" id="CHEBI:16335"/>
        <dbReference type="ChEBI" id="CHEBI:17596"/>
        <dbReference type="ChEBI" id="CHEBI:28938"/>
        <dbReference type="EC" id="3.5.4.4"/>
    </reaction>
    <physiologicalReaction direction="left-to-right" evidence="7">
        <dbReference type="Rhea" id="RHEA:24409"/>
    </physiologicalReaction>
</comment>
<keyword evidence="5" id="KW-0378">Hydrolase</keyword>
<dbReference type="GO" id="GO:0016787">
    <property type="term" value="F:hydrolase activity"/>
    <property type="evidence" value="ECO:0007669"/>
    <property type="project" value="UniProtKB-KW"/>
</dbReference>
<gene>
    <name evidence="11" type="primary">yfiH</name>
    <name evidence="11" type="ORF">OCH7691_03768</name>
</gene>
<protein>
    <recommendedName>
        <fullName evidence="10">Purine nucleoside phosphorylase</fullName>
    </recommendedName>
</protein>
<dbReference type="InterPro" id="IPR038371">
    <property type="entry name" value="Cu_polyphenol_OxRdtase_sf"/>
</dbReference>
<comment type="catalytic activity">
    <reaction evidence="8">
        <text>adenosine + phosphate = alpha-D-ribose 1-phosphate + adenine</text>
        <dbReference type="Rhea" id="RHEA:27642"/>
        <dbReference type="ChEBI" id="CHEBI:16335"/>
        <dbReference type="ChEBI" id="CHEBI:16708"/>
        <dbReference type="ChEBI" id="CHEBI:43474"/>
        <dbReference type="ChEBI" id="CHEBI:57720"/>
        <dbReference type="EC" id="2.4.2.1"/>
    </reaction>
    <physiologicalReaction direction="left-to-right" evidence="8">
        <dbReference type="Rhea" id="RHEA:27643"/>
    </physiologicalReaction>
</comment>
<evidence type="ECO:0000256" key="10">
    <source>
        <dbReference type="RuleBase" id="RU361274"/>
    </source>
</evidence>
<evidence type="ECO:0000256" key="1">
    <source>
        <dbReference type="ARBA" id="ARBA00000553"/>
    </source>
</evidence>
<organism evidence="11 12">
    <name type="scientific">Oceanibacterium hippocampi</name>
    <dbReference type="NCBI Taxonomy" id="745714"/>
    <lineage>
        <taxon>Bacteria</taxon>
        <taxon>Pseudomonadati</taxon>
        <taxon>Pseudomonadota</taxon>
        <taxon>Alphaproteobacteria</taxon>
        <taxon>Sneathiellales</taxon>
        <taxon>Sneathiellaceae</taxon>
        <taxon>Oceanibacterium</taxon>
    </lineage>
</organism>
<evidence type="ECO:0000256" key="4">
    <source>
        <dbReference type="ARBA" id="ARBA00022723"/>
    </source>
</evidence>
<dbReference type="Gene3D" id="3.60.140.10">
    <property type="entry name" value="CNF1/YfiH-like putative cysteine hydrolases"/>
    <property type="match status" value="1"/>
</dbReference>
<dbReference type="RefSeq" id="WP_085885074.1">
    <property type="nucleotide sequence ID" value="NZ_FWFR01000003.1"/>
</dbReference>
<dbReference type="NCBIfam" id="TIGR00726">
    <property type="entry name" value="peptidoglycan editing factor PgeF"/>
    <property type="match status" value="1"/>
</dbReference>
<evidence type="ECO:0000256" key="7">
    <source>
        <dbReference type="ARBA" id="ARBA00047989"/>
    </source>
</evidence>
<evidence type="ECO:0000256" key="8">
    <source>
        <dbReference type="ARBA" id="ARBA00048968"/>
    </source>
</evidence>
<dbReference type="InterPro" id="IPR011324">
    <property type="entry name" value="Cytotoxic_necrot_fac-like_cat"/>
</dbReference>
<evidence type="ECO:0000256" key="9">
    <source>
        <dbReference type="ARBA" id="ARBA00049893"/>
    </source>
</evidence>
<evidence type="ECO:0000256" key="6">
    <source>
        <dbReference type="ARBA" id="ARBA00022833"/>
    </source>
</evidence>
<dbReference type="GO" id="GO:0005507">
    <property type="term" value="F:copper ion binding"/>
    <property type="evidence" value="ECO:0007669"/>
    <property type="project" value="TreeGrafter"/>
</dbReference>
<name>A0A1Y5TVU2_9PROT</name>
<dbReference type="GO" id="GO:0017061">
    <property type="term" value="F:S-methyl-5-thioadenosine phosphorylase activity"/>
    <property type="evidence" value="ECO:0007669"/>
    <property type="project" value="UniProtKB-EC"/>
</dbReference>
<dbReference type="Proteomes" id="UP000193200">
    <property type="component" value="Unassembled WGS sequence"/>
</dbReference>
<dbReference type="PANTHER" id="PTHR30616:SF2">
    <property type="entry name" value="PURINE NUCLEOSIDE PHOSPHORYLASE LACC1"/>
    <property type="match status" value="1"/>
</dbReference>
<comment type="similarity">
    <text evidence="2 10">Belongs to the purine nucleoside phosphorylase YfiH/LACC1 family.</text>
</comment>
<dbReference type="EMBL" id="FWFR01000003">
    <property type="protein sequence ID" value="SLN74518.1"/>
    <property type="molecule type" value="Genomic_DNA"/>
</dbReference>
<comment type="catalytic activity">
    <reaction evidence="9">
        <text>S-methyl-5'-thioadenosine + phosphate = 5-(methylsulfanyl)-alpha-D-ribose 1-phosphate + adenine</text>
        <dbReference type="Rhea" id="RHEA:11852"/>
        <dbReference type="ChEBI" id="CHEBI:16708"/>
        <dbReference type="ChEBI" id="CHEBI:17509"/>
        <dbReference type="ChEBI" id="CHEBI:43474"/>
        <dbReference type="ChEBI" id="CHEBI:58533"/>
        <dbReference type="EC" id="2.4.2.28"/>
    </reaction>
    <physiologicalReaction direction="left-to-right" evidence="9">
        <dbReference type="Rhea" id="RHEA:11853"/>
    </physiologicalReaction>
</comment>
<evidence type="ECO:0000256" key="5">
    <source>
        <dbReference type="ARBA" id="ARBA00022801"/>
    </source>
</evidence>
<dbReference type="AlphaFoldDB" id="A0A1Y5TVU2"/>